<accession>A0AAD8JY79</accession>
<dbReference type="AlphaFoldDB" id="A0AAD8JY79"/>
<evidence type="ECO:0000313" key="2">
    <source>
        <dbReference type="Proteomes" id="UP001229421"/>
    </source>
</evidence>
<dbReference type="EMBL" id="JAUHHV010000009">
    <property type="protein sequence ID" value="KAK1413045.1"/>
    <property type="molecule type" value="Genomic_DNA"/>
</dbReference>
<keyword evidence="2" id="KW-1185">Reference proteome</keyword>
<sequence length="107" mass="12251">MVLTFILPFITHKYGLRLLVKNKVDKSIETTEHVVKTIENVAQKADEVLDNITANLPNDSQLKKALKYVDVIAEGVAKGAHVADDIINKIRHRRHGRKQHRNRHPRC</sequence>
<organism evidence="1 2">
    <name type="scientific">Tagetes erecta</name>
    <name type="common">African marigold</name>
    <dbReference type="NCBI Taxonomy" id="13708"/>
    <lineage>
        <taxon>Eukaryota</taxon>
        <taxon>Viridiplantae</taxon>
        <taxon>Streptophyta</taxon>
        <taxon>Embryophyta</taxon>
        <taxon>Tracheophyta</taxon>
        <taxon>Spermatophyta</taxon>
        <taxon>Magnoliopsida</taxon>
        <taxon>eudicotyledons</taxon>
        <taxon>Gunneridae</taxon>
        <taxon>Pentapetalae</taxon>
        <taxon>asterids</taxon>
        <taxon>campanulids</taxon>
        <taxon>Asterales</taxon>
        <taxon>Asteraceae</taxon>
        <taxon>Asteroideae</taxon>
        <taxon>Heliantheae alliance</taxon>
        <taxon>Tageteae</taxon>
        <taxon>Tagetes</taxon>
    </lineage>
</organism>
<name>A0AAD8JY79_TARER</name>
<protein>
    <submittedName>
        <fullName evidence="1">Uncharacterized protein</fullName>
    </submittedName>
</protein>
<dbReference type="PANTHER" id="PTHR33735:SF24">
    <property type="match status" value="1"/>
</dbReference>
<proteinExistence type="predicted"/>
<evidence type="ECO:0000313" key="1">
    <source>
        <dbReference type="EMBL" id="KAK1413045.1"/>
    </source>
</evidence>
<dbReference type="PANTHER" id="PTHR33735">
    <property type="entry name" value="EXPRESSED PROTEIN"/>
    <property type="match status" value="1"/>
</dbReference>
<dbReference type="Proteomes" id="UP001229421">
    <property type="component" value="Unassembled WGS sequence"/>
</dbReference>
<comment type="caution">
    <text evidence="1">The sequence shown here is derived from an EMBL/GenBank/DDBJ whole genome shotgun (WGS) entry which is preliminary data.</text>
</comment>
<gene>
    <name evidence="1" type="ORF">QVD17_34758</name>
</gene>
<reference evidence="1" key="1">
    <citation type="journal article" date="2023" name="bioRxiv">
        <title>Improved chromosome-level genome assembly for marigold (Tagetes erecta).</title>
        <authorList>
            <person name="Jiang F."/>
            <person name="Yuan L."/>
            <person name="Wang S."/>
            <person name="Wang H."/>
            <person name="Xu D."/>
            <person name="Wang A."/>
            <person name="Fan W."/>
        </authorList>
    </citation>
    <scope>NUCLEOTIDE SEQUENCE</scope>
    <source>
        <strain evidence="1">WSJ</strain>
        <tissue evidence="1">Leaf</tissue>
    </source>
</reference>